<evidence type="ECO:0000313" key="1">
    <source>
        <dbReference type="EMBL" id="CAF4093085.1"/>
    </source>
</evidence>
<gene>
    <name evidence="1" type="ORF">UXM345_LOCUS21791</name>
</gene>
<dbReference type="Proteomes" id="UP000663842">
    <property type="component" value="Unassembled WGS sequence"/>
</dbReference>
<name>A0A819TUL7_9BILA</name>
<reference evidence="1" key="1">
    <citation type="submission" date="2021-02" db="EMBL/GenBank/DDBJ databases">
        <authorList>
            <person name="Nowell W R."/>
        </authorList>
    </citation>
    <scope>NUCLEOTIDE SEQUENCE</scope>
</reference>
<dbReference type="EMBL" id="CAJOBF010003474">
    <property type="protein sequence ID" value="CAF4093085.1"/>
    <property type="molecule type" value="Genomic_DNA"/>
</dbReference>
<proteinExistence type="predicted"/>
<protein>
    <submittedName>
        <fullName evidence="1">Uncharacterized protein</fullName>
    </submittedName>
</protein>
<dbReference type="SUPFAM" id="SSF53474">
    <property type="entry name" value="alpha/beta-Hydrolases"/>
    <property type="match status" value="1"/>
</dbReference>
<dbReference type="InterPro" id="IPR029058">
    <property type="entry name" value="AB_hydrolase_fold"/>
</dbReference>
<dbReference type="AlphaFoldDB" id="A0A819TUL7"/>
<organism evidence="1 2">
    <name type="scientific">Rotaria magnacalcarata</name>
    <dbReference type="NCBI Taxonomy" id="392030"/>
    <lineage>
        <taxon>Eukaryota</taxon>
        <taxon>Metazoa</taxon>
        <taxon>Spiralia</taxon>
        <taxon>Gnathifera</taxon>
        <taxon>Rotifera</taxon>
        <taxon>Eurotatoria</taxon>
        <taxon>Bdelloidea</taxon>
        <taxon>Philodinida</taxon>
        <taxon>Philodinidae</taxon>
        <taxon>Rotaria</taxon>
    </lineage>
</organism>
<dbReference type="Gene3D" id="3.40.50.1820">
    <property type="entry name" value="alpha/beta hydrolase"/>
    <property type="match status" value="1"/>
</dbReference>
<sequence length="124" mass="13968">MQSFFQRAIIQSSPMTVPFRTYLEYVTPAVLLVEQLHCVTGDVENAFKILKKYPPVGFGGQRSLVARAATQWVFACSTRIFARKGATYSYVFGYPFDTEDLRNRIQCSGHACHADGIPFLFESS</sequence>
<accession>A0A819TUL7</accession>
<comment type="caution">
    <text evidence="1">The sequence shown here is derived from an EMBL/GenBank/DDBJ whole genome shotgun (WGS) entry which is preliminary data.</text>
</comment>
<dbReference type="PANTHER" id="PTHR45570">
    <property type="entry name" value="CARBOXYLIC ESTER HYDROLASE"/>
    <property type="match status" value="1"/>
</dbReference>
<evidence type="ECO:0000313" key="2">
    <source>
        <dbReference type="Proteomes" id="UP000663842"/>
    </source>
</evidence>
<dbReference type="PANTHER" id="PTHR45570:SF1">
    <property type="entry name" value="CARBOXYLIC ESTER HYDROLASE"/>
    <property type="match status" value="1"/>
</dbReference>